<accession>A0A426WZM6</accession>
<name>A0A426WZM6_ENSVE</name>
<evidence type="ECO:0000313" key="1">
    <source>
        <dbReference type="EMBL" id="RRT32670.1"/>
    </source>
</evidence>
<sequence>MLERGEELGPEDSVLTRSGPIEVGYRRCHPEEPWHPPPQRSPFLRPQIGEVGKSLGGSRKLVLKHLKKTRSLFGSSVEKTLQFLTDECGIPEERVSLVLRKKLPTVHLTETRVTPHFGGSCGQLMFSTWSSSRGASAVRKAPSFLPISLDMWRRKVEFLYQCGRLHPFLHRLQIKSLAI</sequence>
<gene>
    <name evidence="1" type="ORF">B296_00048646</name>
</gene>
<dbReference type="InterPro" id="IPR038538">
    <property type="entry name" value="MTERF_sf"/>
</dbReference>
<dbReference type="EMBL" id="AMZH03031030">
    <property type="protein sequence ID" value="RRT32670.1"/>
    <property type="molecule type" value="Genomic_DNA"/>
</dbReference>
<protein>
    <submittedName>
        <fullName evidence="1">Uncharacterized protein</fullName>
    </submittedName>
</protein>
<comment type="caution">
    <text evidence="1">The sequence shown here is derived from an EMBL/GenBank/DDBJ whole genome shotgun (WGS) entry which is preliminary data.</text>
</comment>
<dbReference type="Gene3D" id="1.25.70.10">
    <property type="entry name" value="Transcription termination factor 3, mitochondrial"/>
    <property type="match status" value="1"/>
</dbReference>
<proteinExistence type="predicted"/>
<organism evidence="1 2">
    <name type="scientific">Ensete ventricosum</name>
    <name type="common">Abyssinian banana</name>
    <name type="synonym">Musa ensete</name>
    <dbReference type="NCBI Taxonomy" id="4639"/>
    <lineage>
        <taxon>Eukaryota</taxon>
        <taxon>Viridiplantae</taxon>
        <taxon>Streptophyta</taxon>
        <taxon>Embryophyta</taxon>
        <taxon>Tracheophyta</taxon>
        <taxon>Spermatophyta</taxon>
        <taxon>Magnoliopsida</taxon>
        <taxon>Liliopsida</taxon>
        <taxon>Zingiberales</taxon>
        <taxon>Musaceae</taxon>
        <taxon>Ensete</taxon>
    </lineage>
</organism>
<evidence type="ECO:0000313" key="2">
    <source>
        <dbReference type="Proteomes" id="UP000287651"/>
    </source>
</evidence>
<reference evidence="1 2" key="1">
    <citation type="journal article" date="2014" name="Agronomy (Basel)">
        <title>A Draft Genome Sequence for Ensete ventricosum, the Drought-Tolerant Tree Against Hunger.</title>
        <authorList>
            <person name="Harrison J."/>
            <person name="Moore K.A."/>
            <person name="Paszkiewicz K."/>
            <person name="Jones T."/>
            <person name="Grant M."/>
            <person name="Ambacheew D."/>
            <person name="Muzemil S."/>
            <person name="Studholme D.J."/>
        </authorList>
    </citation>
    <scope>NUCLEOTIDE SEQUENCE [LARGE SCALE GENOMIC DNA]</scope>
</reference>
<dbReference type="Proteomes" id="UP000287651">
    <property type="component" value="Unassembled WGS sequence"/>
</dbReference>
<dbReference type="AlphaFoldDB" id="A0A426WZM6"/>